<keyword evidence="4 9" id="KW-0560">Oxidoreductase</keyword>
<feature type="binding site" evidence="8">
    <location>
        <position position="19"/>
    </location>
    <ligand>
        <name>Fe cation</name>
        <dbReference type="ChEBI" id="CHEBI:24875"/>
        <label>1</label>
    </ligand>
</feature>
<comment type="catalytic activity">
    <reaction evidence="7 9">
        <text>4 Fe(2+) + O2 + 4 H(+) = 4 Fe(3+) + 2 H2O</text>
        <dbReference type="Rhea" id="RHEA:11148"/>
        <dbReference type="ChEBI" id="CHEBI:15377"/>
        <dbReference type="ChEBI" id="CHEBI:15378"/>
        <dbReference type="ChEBI" id="CHEBI:15379"/>
        <dbReference type="ChEBI" id="CHEBI:29033"/>
        <dbReference type="ChEBI" id="CHEBI:29034"/>
        <dbReference type="EC" id="1.16.3.1"/>
    </reaction>
</comment>
<dbReference type="Proteomes" id="UP000014760">
    <property type="component" value="Unassembled WGS sequence"/>
</dbReference>
<dbReference type="Pfam" id="PF00210">
    <property type="entry name" value="Ferritin"/>
    <property type="match status" value="1"/>
</dbReference>
<comment type="function">
    <text evidence="6">Stores iron in a soluble, non-toxic, readily available form. Important for iron homeostasis. Has ferroxidase activity. Iron is taken up in the ferrous form and deposited as ferric hydroxides after oxidation.</text>
</comment>
<sequence length="155" mass="17967">RQNFDVECEAAINLHINHELHNGYVVDAMSNYFCRDDVALRGMQKVFSKAAAQKRYHADILMEFQTKRGGRNIYPRITKLVEVFLHLTSEYNLYTRSEAFTHKETYTLCDFLDEHLINHNVSTTKALSDHVTNLKRVGPGLGEQLYDQKLQAQFS</sequence>
<keyword evidence="3 8" id="KW-0479">Metal-binding</keyword>
<dbReference type="GO" id="GO:0004322">
    <property type="term" value="F:ferroxidase activity"/>
    <property type="evidence" value="ECO:0007669"/>
    <property type="project" value="UniProtKB-EC"/>
</dbReference>
<dbReference type="InterPro" id="IPR008331">
    <property type="entry name" value="Ferritin_DPS_dom"/>
</dbReference>
<comment type="function">
    <text evidence="9">Stores iron in a soluble, non-toxic, readily available form. Important for iron homeostasis. Iron is taken up in the ferrous form and deposited as ferric hydroxides after oxidation.</text>
</comment>
<dbReference type="OrthoDB" id="186462at2759"/>
<dbReference type="GO" id="GO:0005737">
    <property type="term" value="C:cytoplasm"/>
    <property type="evidence" value="ECO:0007669"/>
    <property type="project" value="TreeGrafter"/>
</dbReference>
<evidence type="ECO:0000313" key="13">
    <source>
        <dbReference type="Proteomes" id="UP000014760"/>
    </source>
</evidence>
<dbReference type="InterPro" id="IPR009078">
    <property type="entry name" value="Ferritin-like_SF"/>
</dbReference>
<comment type="similarity">
    <text evidence="1 9">Belongs to the ferritin family.</text>
</comment>
<dbReference type="GO" id="GO:0006826">
    <property type="term" value="P:iron ion transport"/>
    <property type="evidence" value="ECO:0007669"/>
    <property type="project" value="InterPro"/>
</dbReference>
<dbReference type="EMBL" id="AMQN01000624">
    <property type="status" value="NOT_ANNOTATED_CDS"/>
    <property type="molecule type" value="Genomic_DNA"/>
</dbReference>
<proteinExistence type="inferred from homology"/>
<dbReference type="Gene3D" id="1.20.1260.10">
    <property type="match status" value="1"/>
</dbReference>
<gene>
    <name evidence="11" type="ORF">CAPTEDRAFT_138636</name>
</gene>
<feature type="domain" description="Ferritin-like diiron" evidence="10">
    <location>
        <begin position="2"/>
        <end position="138"/>
    </location>
</feature>
<dbReference type="InterPro" id="IPR009040">
    <property type="entry name" value="Ferritin-like_diiron"/>
</dbReference>
<name>R7VK31_CAPTE</name>
<dbReference type="PANTHER" id="PTHR11431:SF75">
    <property type="entry name" value="FERRITIN"/>
    <property type="match status" value="1"/>
</dbReference>
<evidence type="ECO:0000256" key="4">
    <source>
        <dbReference type="ARBA" id="ARBA00023002"/>
    </source>
</evidence>
<evidence type="ECO:0000256" key="6">
    <source>
        <dbReference type="ARBA" id="ARBA00025111"/>
    </source>
</evidence>
<dbReference type="PROSITE" id="PS50905">
    <property type="entry name" value="FERRITIN_LIKE"/>
    <property type="match status" value="1"/>
</dbReference>
<keyword evidence="2 9" id="KW-0409">Iron storage</keyword>
<dbReference type="EC" id="1.16.3.1" evidence="9"/>
<keyword evidence="5 8" id="KW-0408">Iron</keyword>
<dbReference type="GO" id="GO:0008199">
    <property type="term" value="F:ferric iron binding"/>
    <property type="evidence" value="ECO:0007669"/>
    <property type="project" value="InterPro"/>
</dbReference>
<dbReference type="GO" id="GO:0008198">
    <property type="term" value="F:ferrous iron binding"/>
    <property type="evidence" value="ECO:0007669"/>
    <property type="project" value="TreeGrafter"/>
</dbReference>
<evidence type="ECO:0000256" key="1">
    <source>
        <dbReference type="ARBA" id="ARBA00007513"/>
    </source>
</evidence>
<dbReference type="OMA" id="HERFMND"/>
<dbReference type="PANTHER" id="PTHR11431">
    <property type="entry name" value="FERRITIN"/>
    <property type="match status" value="1"/>
</dbReference>
<evidence type="ECO:0000256" key="7">
    <source>
        <dbReference type="ARBA" id="ARBA00047990"/>
    </source>
</evidence>
<evidence type="ECO:0000256" key="5">
    <source>
        <dbReference type="ARBA" id="ARBA00023004"/>
    </source>
</evidence>
<evidence type="ECO:0000259" key="10">
    <source>
        <dbReference type="PROSITE" id="PS50905"/>
    </source>
</evidence>
<feature type="non-terminal residue" evidence="11">
    <location>
        <position position="1"/>
    </location>
</feature>
<dbReference type="STRING" id="283909.R7VK31"/>
<dbReference type="EMBL" id="KB293180">
    <property type="protein sequence ID" value="ELU16430.1"/>
    <property type="molecule type" value="Genomic_DNA"/>
</dbReference>
<organism evidence="11">
    <name type="scientific">Capitella teleta</name>
    <name type="common">Polychaete worm</name>
    <dbReference type="NCBI Taxonomy" id="283909"/>
    <lineage>
        <taxon>Eukaryota</taxon>
        <taxon>Metazoa</taxon>
        <taxon>Spiralia</taxon>
        <taxon>Lophotrochozoa</taxon>
        <taxon>Annelida</taxon>
        <taxon>Polychaeta</taxon>
        <taxon>Sedentaria</taxon>
        <taxon>Scolecida</taxon>
        <taxon>Capitellidae</taxon>
        <taxon>Capitella</taxon>
    </lineage>
</organism>
<reference evidence="11 13" key="2">
    <citation type="journal article" date="2013" name="Nature">
        <title>Insights into bilaterian evolution from three spiralian genomes.</title>
        <authorList>
            <person name="Simakov O."/>
            <person name="Marletaz F."/>
            <person name="Cho S.J."/>
            <person name="Edsinger-Gonzales E."/>
            <person name="Havlak P."/>
            <person name="Hellsten U."/>
            <person name="Kuo D.H."/>
            <person name="Larsson T."/>
            <person name="Lv J."/>
            <person name="Arendt D."/>
            <person name="Savage R."/>
            <person name="Osoegawa K."/>
            <person name="de Jong P."/>
            <person name="Grimwood J."/>
            <person name="Chapman J.A."/>
            <person name="Shapiro H."/>
            <person name="Aerts A."/>
            <person name="Otillar R.P."/>
            <person name="Terry A.Y."/>
            <person name="Boore J.L."/>
            <person name="Grigoriev I.V."/>
            <person name="Lindberg D.R."/>
            <person name="Seaver E.C."/>
            <person name="Weisblat D.A."/>
            <person name="Putnam N.H."/>
            <person name="Rokhsar D.S."/>
        </authorList>
    </citation>
    <scope>NUCLEOTIDE SEQUENCE</scope>
    <source>
        <strain evidence="11 13">I ESC-2004</strain>
    </source>
</reference>
<feature type="binding site" evidence="8">
    <location>
        <position position="90"/>
    </location>
    <ligand>
        <name>Fe cation</name>
        <dbReference type="ChEBI" id="CHEBI:24875"/>
        <label>1</label>
    </ligand>
</feature>
<dbReference type="AlphaFoldDB" id="R7VK31"/>
<evidence type="ECO:0000256" key="9">
    <source>
        <dbReference type="RuleBase" id="RU361145"/>
    </source>
</evidence>
<protein>
    <recommendedName>
        <fullName evidence="9">Ferritin</fullName>
        <ecNumber evidence="9">1.16.3.1</ecNumber>
    </recommendedName>
</protein>
<dbReference type="GO" id="GO:0006879">
    <property type="term" value="P:intracellular iron ion homeostasis"/>
    <property type="evidence" value="ECO:0007669"/>
    <property type="project" value="UniProtKB-KW"/>
</dbReference>
<accession>R7VK31</accession>
<dbReference type="EnsemblMetazoa" id="CapteT138636">
    <property type="protein sequence ID" value="CapteP138636"/>
    <property type="gene ID" value="CapteG138636"/>
</dbReference>
<keyword evidence="13" id="KW-1185">Reference proteome</keyword>
<dbReference type="InterPro" id="IPR001519">
    <property type="entry name" value="Ferritin"/>
</dbReference>
<dbReference type="InterPro" id="IPR012347">
    <property type="entry name" value="Ferritin-like"/>
</dbReference>
<evidence type="ECO:0000313" key="12">
    <source>
        <dbReference type="EnsemblMetazoa" id="CapteP138636"/>
    </source>
</evidence>
<dbReference type="HOGENOM" id="CLU_065681_4_0_1"/>
<evidence type="ECO:0000256" key="2">
    <source>
        <dbReference type="ARBA" id="ARBA00022434"/>
    </source>
</evidence>
<evidence type="ECO:0000256" key="3">
    <source>
        <dbReference type="ARBA" id="ARBA00022723"/>
    </source>
</evidence>
<reference evidence="12" key="3">
    <citation type="submission" date="2015-06" db="UniProtKB">
        <authorList>
            <consortium name="EnsemblMetazoa"/>
        </authorList>
    </citation>
    <scope>IDENTIFICATION</scope>
</reference>
<reference evidence="13" key="1">
    <citation type="submission" date="2012-12" db="EMBL/GenBank/DDBJ databases">
        <authorList>
            <person name="Hellsten U."/>
            <person name="Grimwood J."/>
            <person name="Chapman J.A."/>
            <person name="Shapiro H."/>
            <person name="Aerts A."/>
            <person name="Otillar R.P."/>
            <person name="Terry A.Y."/>
            <person name="Boore J.L."/>
            <person name="Simakov O."/>
            <person name="Marletaz F."/>
            <person name="Cho S.-J."/>
            <person name="Edsinger-Gonzales E."/>
            <person name="Havlak P."/>
            <person name="Kuo D.-H."/>
            <person name="Larsson T."/>
            <person name="Lv J."/>
            <person name="Arendt D."/>
            <person name="Savage R."/>
            <person name="Osoegawa K."/>
            <person name="de Jong P."/>
            <person name="Lindberg D.R."/>
            <person name="Seaver E.C."/>
            <person name="Weisblat D.A."/>
            <person name="Putnam N.H."/>
            <person name="Grigoriev I.V."/>
            <person name="Rokhsar D.S."/>
        </authorList>
    </citation>
    <scope>NUCLEOTIDE SEQUENCE</scope>
    <source>
        <strain evidence="13">I ESC-2004</strain>
    </source>
</reference>
<feature type="binding site" evidence="8">
    <location>
        <position position="57"/>
    </location>
    <ligand>
        <name>Fe cation</name>
        <dbReference type="ChEBI" id="CHEBI:24875"/>
        <label>1</label>
    </ligand>
</feature>
<evidence type="ECO:0000256" key="8">
    <source>
        <dbReference type="PIRSR" id="PIRSR601519-1"/>
    </source>
</evidence>
<dbReference type="SUPFAM" id="SSF47240">
    <property type="entry name" value="Ferritin-like"/>
    <property type="match status" value="1"/>
</dbReference>
<evidence type="ECO:0000313" key="11">
    <source>
        <dbReference type="EMBL" id="ELU16430.1"/>
    </source>
</evidence>